<dbReference type="Gene3D" id="3.30.565.10">
    <property type="entry name" value="Histidine kinase-like ATPase, C-terminal domain"/>
    <property type="match status" value="1"/>
</dbReference>
<feature type="compositionally biased region" description="Acidic residues" evidence="8">
    <location>
        <begin position="762"/>
        <end position="795"/>
    </location>
</feature>
<organism evidence="10">
    <name type="scientific">Lotharella globosa</name>
    <dbReference type="NCBI Taxonomy" id="91324"/>
    <lineage>
        <taxon>Eukaryota</taxon>
        <taxon>Sar</taxon>
        <taxon>Rhizaria</taxon>
        <taxon>Cercozoa</taxon>
        <taxon>Chlorarachniophyceae</taxon>
        <taxon>Lotharella</taxon>
    </lineage>
</organism>
<dbReference type="SUPFAM" id="SSF110942">
    <property type="entry name" value="HSP90 C-terminal domain"/>
    <property type="match status" value="1"/>
</dbReference>
<accession>A0A7S4DMW9</accession>
<dbReference type="Gene3D" id="3.30.230.80">
    <property type="match status" value="1"/>
</dbReference>
<dbReference type="InterPro" id="IPR020575">
    <property type="entry name" value="Hsp90_N"/>
</dbReference>
<feature type="binding site" evidence="7">
    <location>
        <position position="227"/>
    </location>
    <ligand>
        <name>ATP</name>
        <dbReference type="ChEBI" id="CHEBI:30616"/>
    </ligand>
</feature>
<keyword evidence="4 7" id="KW-0547">Nucleotide-binding</keyword>
<feature type="binding site" evidence="7">
    <location>
        <begin position="175"/>
        <end position="180"/>
    </location>
    <ligand>
        <name>ATP</name>
        <dbReference type="ChEBI" id="CHEBI:30616"/>
    </ligand>
</feature>
<dbReference type="GO" id="GO:0005524">
    <property type="term" value="F:ATP binding"/>
    <property type="evidence" value="ECO:0007669"/>
    <property type="project" value="UniProtKB-KW"/>
</dbReference>
<protein>
    <recommendedName>
        <fullName evidence="11">Histidine kinase/HSP90-like ATPase domain-containing protein</fullName>
    </recommendedName>
</protein>
<comment type="subcellular location">
    <subcellularLocation>
        <location evidence="1">Cytoplasm</location>
    </subcellularLocation>
</comment>
<feature type="region of interest" description="Disordered" evidence="8">
    <location>
        <begin position="760"/>
        <end position="802"/>
    </location>
</feature>
<feature type="binding site" evidence="7">
    <location>
        <position position="153"/>
    </location>
    <ligand>
        <name>ATP</name>
        <dbReference type="ChEBI" id="CHEBI:30616"/>
    </ligand>
</feature>
<dbReference type="GO" id="GO:0005737">
    <property type="term" value="C:cytoplasm"/>
    <property type="evidence" value="ECO:0007669"/>
    <property type="project" value="UniProtKB-SubCell"/>
</dbReference>
<evidence type="ECO:0000256" key="9">
    <source>
        <dbReference type="SAM" id="SignalP"/>
    </source>
</evidence>
<keyword evidence="3" id="KW-0963">Cytoplasm</keyword>
<dbReference type="FunFam" id="1.20.120.790:FF:000001">
    <property type="entry name" value="Heat shock protein 90 alpha"/>
    <property type="match status" value="1"/>
</dbReference>
<feature type="signal peptide" evidence="9">
    <location>
        <begin position="1"/>
        <end position="24"/>
    </location>
</feature>
<feature type="binding site" evidence="7">
    <location>
        <position position="147"/>
    </location>
    <ligand>
        <name>ATP</name>
        <dbReference type="ChEBI" id="CHEBI:30616"/>
    </ligand>
</feature>
<dbReference type="PIRSF" id="PIRSF002583">
    <property type="entry name" value="Hsp90"/>
    <property type="match status" value="1"/>
</dbReference>
<evidence type="ECO:0000256" key="4">
    <source>
        <dbReference type="ARBA" id="ARBA00022741"/>
    </source>
</evidence>
<gene>
    <name evidence="10" type="ORF">LGLO00237_LOCUS10920</name>
</gene>
<feature type="chain" id="PRO_5031338304" description="Histidine kinase/HSP90-like ATPase domain-containing protein" evidence="9">
    <location>
        <begin position="25"/>
        <end position="802"/>
    </location>
</feature>
<dbReference type="InterPro" id="IPR020568">
    <property type="entry name" value="Ribosomal_Su5_D2-typ_SF"/>
</dbReference>
<dbReference type="PRINTS" id="PR00775">
    <property type="entry name" value="HEATSHOCK90"/>
</dbReference>
<feature type="binding site" evidence="7">
    <location>
        <position position="94"/>
    </location>
    <ligand>
        <name>ATP</name>
        <dbReference type="ChEBI" id="CHEBI:30616"/>
    </ligand>
</feature>
<dbReference type="AlphaFoldDB" id="A0A7S4DMW9"/>
<comment type="similarity">
    <text evidence="2">Belongs to the heat shock protein 90 family.</text>
</comment>
<feature type="binding site" evidence="7">
    <location>
        <position position="134"/>
    </location>
    <ligand>
        <name>ATP</name>
        <dbReference type="ChEBI" id="CHEBI:30616"/>
    </ligand>
</feature>
<dbReference type="SUPFAM" id="SSF54211">
    <property type="entry name" value="Ribosomal protein S5 domain 2-like"/>
    <property type="match status" value="1"/>
</dbReference>
<feature type="binding site" evidence="7">
    <location>
        <position position="139"/>
    </location>
    <ligand>
        <name>ATP</name>
        <dbReference type="ChEBI" id="CHEBI:30616"/>
    </ligand>
</feature>
<keyword evidence="9" id="KW-0732">Signal</keyword>
<dbReference type="InterPro" id="IPR037196">
    <property type="entry name" value="HSP90_C"/>
</dbReference>
<evidence type="ECO:0000256" key="3">
    <source>
        <dbReference type="ARBA" id="ARBA00022490"/>
    </source>
</evidence>
<name>A0A7S4DMW9_9EUKA</name>
<feature type="binding site" evidence="7">
    <location>
        <position position="440"/>
    </location>
    <ligand>
        <name>ATP</name>
        <dbReference type="ChEBI" id="CHEBI:30616"/>
    </ligand>
</feature>
<feature type="binding site" evidence="7">
    <location>
        <position position="90"/>
    </location>
    <ligand>
        <name>ATP</name>
        <dbReference type="ChEBI" id="CHEBI:30616"/>
    </ligand>
</feature>
<proteinExistence type="inferred from homology"/>
<dbReference type="InterPro" id="IPR001404">
    <property type="entry name" value="Hsp90_fam"/>
</dbReference>
<dbReference type="GO" id="GO:0051082">
    <property type="term" value="F:unfolded protein binding"/>
    <property type="evidence" value="ECO:0007669"/>
    <property type="project" value="InterPro"/>
</dbReference>
<dbReference type="FunFam" id="3.30.565.10:FF:000005">
    <property type="entry name" value="Heat shock protein 90"/>
    <property type="match status" value="1"/>
</dbReference>
<feature type="compositionally biased region" description="Acidic residues" evidence="8">
    <location>
        <begin position="470"/>
        <end position="490"/>
    </location>
</feature>
<feature type="region of interest" description="Disordered" evidence="8">
    <location>
        <begin position="469"/>
        <end position="491"/>
    </location>
</feature>
<feature type="region of interest" description="Disordered" evidence="8">
    <location>
        <begin position="272"/>
        <end position="315"/>
    </location>
</feature>
<evidence type="ECO:0008006" key="11">
    <source>
        <dbReference type="Google" id="ProtNLM"/>
    </source>
</evidence>
<dbReference type="NCBIfam" id="NF003555">
    <property type="entry name" value="PRK05218.1"/>
    <property type="match status" value="1"/>
</dbReference>
<evidence type="ECO:0000256" key="6">
    <source>
        <dbReference type="ARBA" id="ARBA00023186"/>
    </source>
</evidence>
<dbReference type="SUPFAM" id="SSF55874">
    <property type="entry name" value="ATPase domain of HSP90 chaperone/DNA topoisomerase II/histidine kinase"/>
    <property type="match status" value="1"/>
</dbReference>
<feature type="binding site" evidence="7">
    <location>
        <begin position="154"/>
        <end position="155"/>
    </location>
    <ligand>
        <name>ATP</name>
        <dbReference type="ChEBI" id="CHEBI:30616"/>
    </ligand>
</feature>
<dbReference type="GO" id="GO:0140662">
    <property type="term" value="F:ATP-dependent protein folding chaperone"/>
    <property type="evidence" value="ECO:0007669"/>
    <property type="project" value="InterPro"/>
</dbReference>
<evidence type="ECO:0000256" key="7">
    <source>
        <dbReference type="PIRSR" id="PIRSR002583-1"/>
    </source>
</evidence>
<reference evidence="10" key="1">
    <citation type="submission" date="2021-01" db="EMBL/GenBank/DDBJ databases">
        <authorList>
            <person name="Corre E."/>
            <person name="Pelletier E."/>
            <person name="Niang G."/>
            <person name="Scheremetjew M."/>
            <person name="Finn R."/>
            <person name="Kale V."/>
            <person name="Holt S."/>
            <person name="Cochrane G."/>
            <person name="Meng A."/>
            <person name="Brown T."/>
            <person name="Cohen L."/>
        </authorList>
    </citation>
    <scope>NUCLEOTIDE SEQUENCE</scope>
    <source>
        <strain evidence="10">CCCM811</strain>
    </source>
</reference>
<keyword evidence="5 7" id="KW-0067">ATP-binding</keyword>
<evidence type="ECO:0000256" key="8">
    <source>
        <dbReference type="SAM" id="MobiDB-lite"/>
    </source>
</evidence>
<dbReference type="FunFam" id="3.40.50.11260:FF:000001">
    <property type="entry name" value="Heat shock protein 90 alpha"/>
    <property type="match status" value="1"/>
</dbReference>
<dbReference type="Gene3D" id="3.40.50.11260">
    <property type="match status" value="1"/>
</dbReference>
<dbReference type="GO" id="GO:0016887">
    <property type="term" value="F:ATP hydrolysis activity"/>
    <property type="evidence" value="ECO:0007669"/>
    <property type="project" value="InterPro"/>
</dbReference>
<dbReference type="EMBL" id="HBIV01014926">
    <property type="protein sequence ID" value="CAE0659344.1"/>
    <property type="molecule type" value="Transcribed_RNA"/>
</dbReference>
<evidence type="ECO:0000313" key="10">
    <source>
        <dbReference type="EMBL" id="CAE0659344.1"/>
    </source>
</evidence>
<evidence type="ECO:0000256" key="2">
    <source>
        <dbReference type="ARBA" id="ARBA00008239"/>
    </source>
</evidence>
<dbReference type="InterPro" id="IPR036890">
    <property type="entry name" value="HATPase_C_sf"/>
</dbReference>
<evidence type="ECO:0000256" key="1">
    <source>
        <dbReference type="ARBA" id="ARBA00004496"/>
    </source>
</evidence>
<feature type="compositionally biased region" description="Acidic residues" evidence="8">
    <location>
        <begin position="275"/>
        <end position="309"/>
    </location>
</feature>
<dbReference type="Pfam" id="PF00183">
    <property type="entry name" value="HSP90"/>
    <property type="match status" value="1"/>
</dbReference>
<dbReference type="Pfam" id="PF13589">
    <property type="entry name" value="HATPase_c_3"/>
    <property type="match status" value="1"/>
</dbReference>
<sequence length="802" mass="91489">MRNWLRFLALLAIFACICSPVVRAEDDADVVVESGDAPEKPETTYDGFSDEEQKAMEGKTETMEFQAEVSRLMDIIINSLYSNREIFIRELISNASDALDKIRFELLKTKDTSDIPLEIRIKYDEDAKTLTIQDTGVGMSKADLVKNLGTVAKSGTTDFVEKAASGTDSLSLIGQFGVGFYSVYLVSDEVTVLSKKPESEQHVWKSSANQTFSVAPDPRGNTLKRGTSVTLKLKDDAEEFLNPEILEKLIKKYSQFIQFPIYLHTHKMVSKEVPIEEEEAEDDDEEKAEEGEDKEEDDLEVSEDEEEDKEDKKPKTKTVREKVWEWKHINTNKPIWTRKPADIEEKEYMDFYKALTKDTDDPIEYSHFSAEGEISFKSILYVPKKAPHGYYDNYYKKSTALKLYVRKVLISEEFEDFMPRYLGFIKGVVDSEDLPLNVSRETLQQSKVLRVMSKKLTRKAIAMLRKMAEDCEDDEDDEDDESDEEKEDEEKECKYDSFYAEFGKSLKLGIIEDSTNKKKLAKLVRYETSKSEGKYIGLQEYVENMPESQEHIYYITGENKDAVKDSPFIERLTRKGIEVVYMVDPLDEYVLNAIPEFDGVRLMSVTKEDIEIAESEAAKEKANALKEEFKPFGEWLSGKLGKKVSKVEVSNRLAQSPCVLVTSKYGWSANMERIMKAQTLGNAEAQPWMKAQKILEINPLHPLIKEMKKLSEESPDADKLQSAVDLLFDTAMLTSGFSVVDPKEFATNIHSVIGATLGVDSLEVDLEPEEPLESGDDDEEEEEEDDEEEEEEEEKSEGKDEL</sequence>
<dbReference type="PANTHER" id="PTHR11528">
    <property type="entry name" value="HEAT SHOCK PROTEIN 90 FAMILY MEMBER"/>
    <property type="match status" value="1"/>
</dbReference>
<dbReference type="HAMAP" id="MF_00505">
    <property type="entry name" value="HSP90"/>
    <property type="match status" value="1"/>
</dbReference>
<dbReference type="CDD" id="cd16927">
    <property type="entry name" value="HATPase_Hsp90-like"/>
    <property type="match status" value="1"/>
</dbReference>
<keyword evidence="6" id="KW-0143">Chaperone</keyword>
<dbReference type="Gene3D" id="1.20.120.790">
    <property type="entry name" value="Heat shock protein 90, C-terminal domain"/>
    <property type="match status" value="1"/>
</dbReference>
<evidence type="ECO:0000256" key="5">
    <source>
        <dbReference type="ARBA" id="ARBA00022840"/>
    </source>
</evidence>